<dbReference type="Gene3D" id="2.30.30.90">
    <property type="match status" value="1"/>
</dbReference>
<protein>
    <submittedName>
        <fullName evidence="3">Ferrous iron transport protein A</fullName>
    </submittedName>
</protein>
<dbReference type="AlphaFoldDB" id="A0A8A7K6U3"/>
<sequence length="73" mass="7910">MLLTNLPQKSNGKITGLTAKGKQRRRLLDLGLIPGTTVVAKRKSPSGDPIAYLIRGTVLALRKEETDLVKVSL</sequence>
<dbReference type="PANTHER" id="PTHR42954">
    <property type="entry name" value="FE(2+) TRANSPORT PROTEIN A"/>
    <property type="match status" value="1"/>
</dbReference>
<keyword evidence="1" id="KW-0408">Iron</keyword>
<accession>A0A8A7K6U3</accession>
<dbReference type="EMBL" id="CP046640">
    <property type="protein sequence ID" value="QTL97111.1"/>
    <property type="molecule type" value="Genomic_DNA"/>
</dbReference>
<dbReference type="Proteomes" id="UP000665020">
    <property type="component" value="Chromosome"/>
</dbReference>
<dbReference type="GO" id="GO:0046914">
    <property type="term" value="F:transition metal ion binding"/>
    <property type="evidence" value="ECO:0007669"/>
    <property type="project" value="InterPro"/>
</dbReference>
<feature type="domain" description="Ferrous iron transporter FeoA-like" evidence="2">
    <location>
        <begin position="1"/>
        <end position="73"/>
    </location>
</feature>
<dbReference type="SMART" id="SM00899">
    <property type="entry name" value="FeoA"/>
    <property type="match status" value="1"/>
</dbReference>
<name>A0A8A7K6U3_9FIRM</name>
<dbReference type="RefSeq" id="WP_230868766.1">
    <property type="nucleotide sequence ID" value="NZ_CP046640.1"/>
</dbReference>
<evidence type="ECO:0000313" key="3">
    <source>
        <dbReference type="EMBL" id="QTL97111.1"/>
    </source>
</evidence>
<evidence type="ECO:0000313" key="4">
    <source>
        <dbReference type="Proteomes" id="UP000665020"/>
    </source>
</evidence>
<dbReference type="InterPro" id="IPR038157">
    <property type="entry name" value="FeoA_core_dom"/>
</dbReference>
<dbReference type="InterPro" id="IPR007167">
    <property type="entry name" value="Fe-transptr_FeoA-like"/>
</dbReference>
<gene>
    <name evidence="3" type="ORF">GM661_03535</name>
</gene>
<dbReference type="InterPro" id="IPR008988">
    <property type="entry name" value="Transcriptional_repressor_C"/>
</dbReference>
<keyword evidence="4" id="KW-1185">Reference proteome</keyword>
<evidence type="ECO:0000259" key="2">
    <source>
        <dbReference type="SMART" id="SM00899"/>
    </source>
</evidence>
<dbReference type="InterPro" id="IPR052713">
    <property type="entry name" value="FeoA"/>
</dbReference>
<dbReference type="Pfam" id="PF04023">
    <property type="entry name" value="FeoA"/>
    <property type="match status" value="1"/>
</dbReference>
<proteinExistence type="predicted"/>
<evidence type="ECO:0000256" key="1">
    <source>
        <dbReference type="ARBA" id="ARBA00023004"/>
    </source>
</evidence>
<dbReference type="PANTHER" id="PTHR42954:SF2">
    <property type="entry name" value="FE(2+) TRANSPORT PROTEIN A"/>
    <property type="match status" value="1"/>
</dbReference>
<dbReference type="KEGG" id="ifn:GM661_03535"/>
<dbReference type="SUPFAM" id="SSF50037">
    <property type="entry name" value="C-terminal domain of transcriptional repressors"/>
    <property type="match status" value="1"/>
</dbReference>
<reference evidence="3" key="1">
    <citation type="submission" date="2019-12" db="EMBL/GenBank/DDBJ databases">
        <authorList>
            <person name="zhang j."/>
            <person name="sun C.M."/>
        </authorList>
    </citation>
    <scope>NUCLEOTIDE SEQUENCE</scope>
    <source>
        <strain evidence="3">NS-1</strain>
    </source>
</reference>
<organism evidence="3 4">
    <name type="scientific">Iocasia fonsfrigidae</name>
    <dbReference type="NCBI Taxonomy" id="2682810"/>
    <lineage>
        <taxon>Bacteria</taxon>
        <taxon>Bacillati</taxon>
        <taxon>Bacillota</taxon>
        <taxon>Clostridia</taxon>
        <taxon>Halanaerobiales</taxon>
        <taxon>Halanaerobiaceae</taxon>
        <taxon>Iocasia</taxon>
    </lineage>
</organism>